<dbReference type="Proteomes" id="UP000070433">
    <property type="component" value="Chromosome"/>
</dbReference>
<protein>
    <submittedName>
        <fullName evidence="1">Uncharacterized protein</fullName>
    </submittedName>
</protein>
<proteinExistence type="predicted"/>
<evidence type="ECO:0000313" key="1">
    <source>
        <dbReference type="EMBL" id="AMO25005.1"/>
    </source>
</evidence>
<dbReference type="AlphaFoldDB" id="A0A127JYP8"/>
<organism evidence="1 2">
    <name type="scientific">Ramlibacter tataouinensis</name>
    <dbReference type="NCBI Taxonomy" id="94132"/>
    <lineage>
        <taxon>Bacteria</taxon>
        <taxon>Pseudomonadati</taxon>
        <taxon>Pseudomonadota</taxon>
        <taxon>Betaproteobacteria</taxon>
        <taxon>Burkholderiales</taxon>
        <taxon>Comamonadaceae</taxon>
        <taxon>Ramlibacter</taxon>
    </lineage>
</organism>
<accession>A0A127JYP8</accession>
<dbReference type="EMBL" id="CP010951">
    <property type="protein sequence ID" value="AMO25005.1"/>
    <property type="molecule type" value="Genomic_DNA"/>
</dbReference>
<gene>
    <name evidence="1" type="ORF">UC35_21960</name>
</gene>
<sequence length="67" mass="6739">MRTIFGVLGLLVVVAVVGVLVKKQLGAATGSAAALSAPAGTAPMQQVQQVQRAVEAAVQQARPDGSR</sequence>
<dbReference type="RefSeq" id="WP_061503429.1">
    <property type="nucleotide sequence ID" value="NZ_CP010951.1"/>
</dbReference>
<evidence type="ECO:0000313" key="2">
    <source>
        <dbReference type="Proteomes" id="UP000070433"/>
    </source>
</evidence>
<keyword evidence="2" id="KW-1185">Reference proteome</keyword>
<reference evidence="1 2" key="1">
    <citation type="journal article" date="2014" name="Int. J. Syst. Evol. Microbiol.">
        <title>Ramlibacter solisilvae sp. nov., isolated from forest soil, and emended description of the genus Ramlibacter.</title>
        <authorList>
            <person name="Lee H.J."/>
            <person name="Lee S.H."/>
            <person name="Lee S.S."/>
            <person name="Lee J.S."/>
            <person name="Kim Y."/>
            <person name="Kim S.C."/>
            <person name="Jeon C.O."/>
        </authorList>
    </citation>
    <scope>NUCLEOTIDE SEQUENCE [LARGE SCALE GENOMIC DNA]</scope>
    <source>
        <strain evidence="1 2">5-10</strain>
    </source>
</reference>
<name>A0A127JYP8_9BURK</name>